<proteinExistence type="predicted"/>
<protein>
    <submittedName>
        <fullName evidence="1">Uncharacterized protein</fullName>
    </submittedName>
</protein>
<gene>
    <name evidence="1" type="ORF">THAOC_08250</name>
</gene>
<organism evidence="1 2">
    <name type="scientific">Thalassiosira oceanica</name>
    <name type="common">Marine diatom</name>
    <dbReference type="NCBI Taxonomy" id="159749"/>
    <lineage>
        <taxon>Eukaryota</taxon>
        <taxon>Sar</taxon>
        <taxon>Stramenopiles</taxon>
        <taxon>Ochrophyta</taxon>
        <taxon>Bacillariophyta</taxon>
        <taxon>Coscinodiscophyceae</taxon>
        <taxon>Thalassiosirophycidae</taxon>
        <taxon>Thalassiosirales</taxon>
        <taxon>Thalassiosiraceae</taxon>
        <taxon>Thalassiosira</taxon>
    </lineage>
</organism>
<name>K0TAF0_THAOC</name>
<reference evidence="1 2" key="1">
    <citation type="journal article" date="2012" name="Genome Biol.">
        <title>Genome and low-iron response of an oceanic diatom adapted to chronic iron limitation.</title>
        <authorList>
            <person name="Lommer M."/>
            <person name="Specht M."/>
            <person name="Roy A.S."/>
            <person name="Kraemer L."/>
            <person name="Andreson R."/>
            <person name="Gutowska M.A."/>
            <person name="Wolf J."/>
            <person name="Bergner S.V."/>
            <person name="Schilhabel M.B."/>
            <person name="Klostermeier U.C."/>
            <person name="Beiko R.G."/>
            <person name="Rosenstiel P."/>
            <person name="Hippler M."/>
            <person name="Laroche J."/>
        </authorList>
    </citation>
    <scope>NUCLEOTIDE SEQUENCE [LARGE SCALE GENOMIC DNA]</scope>
    <source>
        <strain evidence="1 2">CCMP1005</strain>
    </source>
</reference>
<accession>K0TAF0</accession>
<comment type="caution">
    <text evidence="1">The sequence shown here is derived from an EMBL/GenBank/DDBJ whole genome shotgun (WGS) entry which is preliminary data.</text>
</comment>
<dbReference type="Proteomes" id="UP000266841">
    <property type="component" value="Unassembled WGS sequence"/>
</dbReference>
<keyword evidence="2" id="KW-1185">Reference proteome</keyword>
<feature type="non-terminal residue" evidence="1">
    <location>
        <position position="1"/>
    </location>
</feature>
<evidence type="ECO:0000313" key="2">
    <source>
        <dbReference type="Proteomes" id="UP000266841"/>
    </source>
</evidence>
<evidence type="ECO:0000313" key="1">
    <source>
        <dbReference type="EMBL" id="EJK70396.1"/>
    </source>
</evidence>
<dbReference type="AlphaFoldDB" id="K0TAF0"/>
<dbReference type="EMBL" id="AGNL01008598">
    <property type="protein sequence ID" value="EJK70396.1"/>
    <property type="molecule type" value="Genomic_DNA"/>
</dbReference>
<sequence length="187" mass="20929">RVHLSSELDIESYFLALKKLRGVEVQEEEPDFDGILAVANETGNQTLRGNISLIRLDLKVFFGEWKEAAEMLNSAGDDVQDALLASFSGIRWTILEALFLSRQLASARIFSHPSSGGEGRTRQCKREDDTAEKNGFLQDQALSNELASLYFESIGDTTQKSVHRENAIRCYSEWGATAKVEQLRNLT</sequence>